<sequence>MASPLAPPTSTHTDHTAQSPDGLIELSSLLDACKFGDVDSVRQFLDAGAQVDETDQDGNSALMLVFDGDNWVRQLYLDESDESGEQDDWKD</sequence>
<keyword evidence="2" id="KW-1185">Reference proteome</keyword>
<dbReference type="AlphaFoldDB" id="A0A139APF3"/>
<dbReference type="EMBL" id="KQ965741">
    <property type="protein sequence ID" value="KXS18637.1"/>
    <property type="molecule type" value="Genomic_DNA"/>
</dbReference>
<proteinExistence type="predicted"/>
<dbReference type="SUPFAM" id="SSF48403">
    <property type="entry name" value="Ankyrin repeat"/>
    <property type="match status" value="1"/>
</dbReference>
<name>A0A139APF3_GONPJ</name>
<organism evidence="1 2">
    <name type="scientific">Gonapodya prolifera (strain JEL478)</name>
    <name type="common">Monoblepharis prolifera</name>
    <dbReference type="NCBI Taxonomy" id="1344416"/>
    <lineage>
        <taxon>Eukaryota</taxon>
        <taxon>Fungi</taxon>
        <taxon>Fungi incertae sedis</taxon>
        <taxon>Chytridiomycota</taxon>
        <taxon>Chytridiomycota incertae sedis</taxon>
        <taxon>Monoblepharidomycetes</taxon>
        <taxon>Monoblepharidales</taxon>
        <taxon>Gonapodyaceae</taxon>
        <taxon>Gonapodya</taxon>
    </lineage>
</organism>
<dbReference type="Gene3D" id="1.25.40.20">
    <property type="entry name" value="Ankyrin repeat-containing domain"/>
    <property type="match status" value="1"/>
</dbReference>
<protein>
    <submittedName>
        <fullName evidence="1">Uncharacterized protein</fullName>
    </submittedName>
</protein>
<reference evidence="1 2" key="1">
    <citation type="journal article" date="2015" name="Genome Biol. Evol.">
        <title>Phylogenomic analyses indicate that early fungi evolved digesting cell walls of algal ancestors of land plants.</title>
        <authorList>
            <person name="Chang Y."/>
            <person name="Wang S."/>
            <person name="Sekimoto S."/>
            <person name="Aerts A.L."/>
            <person name="Choi C."/>
            <person name="Clum A."/>
            <person name="LaButti K.M."/>
            <person name="Lindquist E.A."/>
            <person name="Yee Ngan C."/>
            <person name="Ohm R.A."/>
            <person name="Salamov A.A."/>
            <person name="Grigoriev I.V."/>
            <person name="Spatafora J.W."/>
            <person name="Berbee M.L."/>
        </authorList>
    </citation>
    <scope>NUCLEOTIDE SEQUENCE [LARGE SCALE GENOMIC DNA]</scope>
    <source>
        <strain evidence="1 2">JEL478</strain>
    </source>
</reference>
<dbReference type="InterPro" id="IPR036770">
    <property type="entry name" value="Ankyrin_rpt-contain_sf"/>
</dbReference>
<dbReference type="OrthoDB" id="10057496at2759"/>
<dbReference type="Proteomes" id="UP000070544">
    <property type="component" value="Unassembled WGS sequence"/>
</dbReference>
<gene>
    <name evidence="1" type="ORF">M427DRAFT_29545</name>
</gene>
<evidence type="ECO:0000313" key="1">
    <source>
        <dbReference type="EMBL" id="KXS18637.1"/>
    </source>
</evidence>
<evidence type="ECO:0000313" key="2">
    <source>
        <dbReference type="Proteomes" id="UP000070544"/>
    </source>
</evidence>
<accession>A0A139APF3</accession>